<protein>
    <submittedName>
        <fullName evidence="2">Glycosyl transferase family 2</fullName>
    </submittedName>
</protein>
<name>A0A2M7TDJ3_UNCKA</name>
<dbReference type="CDD" id="cd04186">
    <property type="entry name" value="GT_2_like_c"/>
    <property type="match status" value="1"/>
</dbReference>
<comment type="caution">
    <text evidence="2">The sequence shown here is derived from an EMBL/GenBank/DDBJ whole genome shotgun (WGS) entry which is preliminary data.</text>
</comment>
<dbReference type="Pfam" id="PF00535">
    <property type="entry name" value="Glycos_transf_2"/>
    <property type="match status" value="1"/>
</dbReference>
<dbReference type="PANTHER" id="PTHR43179:SF7">
    <property type="entry name" value="RHAMNOSYLTRANSFERASE WBBL"/>
    <property type="match status" value="1"/>
</dbReference>
<dbReference type="EMBL" id="PFNK01000035">
    <property type="protein sequence ID" value="PIZ43551.1"/>
    <property type="molecule type" value="Genomic_DNA"/>
</dbReference>
<evidence type="ECO:0000259" key="1">
    <source>
        <dbReference type="Pfam" id="PF00535"/>
    </source>
</evidence>
<keyword evidence="2" id="KW-0808">Transferase</keyword>
<dbReference type="Proteomes" id="UP000229915">
    <property type="component" value="Unassembled WGS sequence"/>
</dbReference>
<dbReference type="GO" id="GO:0016740">
    <property type="term" value="F:transferase activity"/>
    <property type="evidence" value="ECO:0007669"/>
    <property type="project" value="UniProtKB-KW"/>
</dbReference>
<dbReference type="PANTHER" id="PTHR43179">
    <property type="entry name" value="RHAMNOSYLTRANSFERASE WBBL"/>
    <property type="match status" value="1"/>
</dbReference>
<feature type="domain" description="Glycosyltransferase 2-like" evidence="1">
    <location>
        <begin position="8"/>
        <end position="192"/>
    </location>
</feature>
<evidence type="ECO:0000313" key="3">
    <source>
        <dbReference type="Proteomes" id="UP000229915"/>
    </source>
</evidence>
<reference evidence="3" key="1">
    <citation type="submission" date="2017-09" db="EMBL/GenBank/DDBJ databases">
        <title>Depth-based differentiation of microbial function through sediment-hosted aquifers and enrichment of novel symbionts in the deep terrestrial subsurface.</title>
        <authorList>
            <person name="Probst A.J."/>
            <person name="Ladd B."/>
            <person name="Jarett J.K."/>
            <person name="Geller-Mcgrath D.E."/>
            <person name="Sieber C.M.K."/>
            <person name="Emerson J.B."/>
            <person name="Anantharaman K."/>
            <person name="Thomas B.C."/>
            <person name="Malmstrom R."/>
            <person name="Stieglmeier M."/>
            <person name="Klingl A."/>
            <person name="Woyke T."/>
            <person name="Ryan C.M."/>
            <person name="Banfield J.F."/>
        </authorList>
    </citation>
    <scope>NUCLEOTIDE SEQUENCE [LARGE SCALE GENOMIC DNA]</scope>
</reference>
<organism evidence="2 3">
    <name type="scientific">candidate division WWE3 bacterium CG_4_10_14_0_2_um_filter_42_7</name>
    <dbReference type="NCBI Taxonomy" id="1975073"/>
    <lineage>
        <taxon>Bacteria</taxon>
        <taxon>Katanobacteria</taxon>
    </lineage>
</organism>
<proteinExistence type="predicted"/>
<dbReference type="InterPro" id="IPR001173">
    <property type="entry name" value="Glyco_trans_2-like"/>
</dbReference>
<sequence>MVGMIDLSIIIVNFNTCEILGDCLANLSQISPKEAEIIVVDNNSSDGAPDMVEKDFPKIILIRSKENLGIAKAANLALEKAQGSYVLFLGSDAFPKGGSLEGMVDYMDKNSKVGIATCRILLRDGSLDKDSHRGFPTPWAALTHFSKLDKIFAKSKLFGSYYQSYKDLSRAHEIDACISHYMFARKDIFKDIGGWDEDFFVYGEDIDLCYRVKSAGWQIMYLPQFEVIHYKGASVGLRKETQDITKASEETKNKMRASSIEAMKLFYAKHYQSKYPKILTTVILKAIEVLGYFRMRGGA</sequence>
<gene>
    <name evidence="2" type="ORF">COY33_01305</name>
</gene>
<dbReference type="AlphaFoldDB" id="A0A2M7TDJ3"/>
<accession>A0A2M7TDJ3</accession>
<evidence type="ECO:0000313" key="2">
    <source>
        <dbReference type="EMBL" id="PIZ43551.1"/>
    </source>
</evidence>
<dbReference type="InterPro" id="IPR029044">
    <property type="entry name" value="Nucleotide-diphossugar_trans"/>
</dbReference>
<dbReference type="SUPFAM" id="SSF53448">
    <property type="entry name" value="Nucleotide-diphospho-sugar transferases"/>
    <property type="match status" value="1"/>
</dbReference>
<dbReference type="Gene3D" id="3.90.550.10">
    <property type="entry name" value="Spore Coat Polysaccharide Biosynthesis Protein SpsA, Chain A"/>
    <property type="match status" value="1"/>
</dbReference>